<dbReference type="KEGG" id="sphk:SKP52_21555"/>
<dbReference type="Gene3D" id="2.40.30.170">
    <property type="match status" value="1"/>
</dbReference>
<evidence type="ECO:0000259" key="5">
    <source>
        <dbReference type="Pfam" id="PF25917"/>
    </source>
</evidence>
<dbReference type="InterPro" id="IPR058627">
    <property type="entry name" value="MdtA-like_C"/>
</dbReference>
<dbReference type="HOGENOM" id="CLU_018816_2_1_5"/>
<dbReference type="NCBIfam" id="TIGR01730">
    <property type="entry name" value="RND_mfp"/>
    <property type="match status" value="1"/>
</dbReference>
<evidence type="ECO:0000313" key="9">
    <source>
        <dbReference type="Proteomes" id="UP000030907"/>
    </source>
</evidence>
<dbReference type="GO" id="GO:0022857">
    <property type="term" value="F:transmembrane transporter activity"/>
    <property type="evidence" value="ECO:0007669"/>
    <property type="project" value="InterPro"/>
</dbReference>
<keyword evidence="9" id="KW-1185">Reference proteome</keyword>
<protein>
    <submittedName>
        <fullName evidence="8">RND family efflux transporter, MFP subunit</fullName>
    </submittedName>
</protein>
<comment type="subcellular location">
    <subcellularLocation>
        <location evidence="1">Cell envelope</location>
    </subcellularLocation>
</comment>
<evidence type="ECO:0000313" key="8">
    <source>
        <dbReference type="EMBL" id="AJA11172.1"/>
    </source>
</evidence>
<dbReference type="PANTHER" id="PTHR30158">
    <property type="entry name" value="ACRA/E-RELATED COMPONENT OF DRUG EFFLUX TRANSPORTER"/>
    <property type="match status" value="1"/>
</dbReference>
<dbReference type="FunFam" id="2.40.420.20:FF:000001">
    <property type="entry name" value="Efflux RND transporter periplasmic adaptor subunit"/>
    <property type="match status" value="1"/>
</dbReference>
<dbReference type="InterPro" id="IPR058624">
    <property type="entry name" value="MdtA-like_HH"/>
</dbReference>
<feature type="domain" description="Multidrug resistance protein MdtA-like alpha-helical hairpin" evidence="4">
    <location>
        <begin position="95"/>
        <end position="162"/>
    </location>
</feature>
<dbReference type="SUPFAM" id="SSF111369">
    <property type="entry name" value="HlyD-like secretion proteins"/>
    <property type="match status" value="1"/>
</dbReference>
<gene>
    <name evidence="8" type="ORF">SKP52_21555</name>
</gene>
<dbReference type="InterPro" id="IPR058625">
    <property type="entry name" value="MdtA-like_BSH"/>
</dbReference>
<dbReference type="Pfam" id="PF25876">
    <property type="entry name" value="HH_MFP_RND"/>
    <property type="match status" value="1"/>
</dbReference>
<dbReference type="RefSeq" id="WP_039578547.1">
    <property type="nucleotide sequence ID" value="NZ_CP009122.1"/>
</dbReference>
<dbReference type="Gene3D" id="2.40.420.20">
    <property type="match status" value="1"/>
</dbReference>
<keyword evidence="3" id="KW-0175">Coiled coil</keyword>
<evidence type="ECO:0000256" key="2">
    <source>
        <dbReference type="ARBA" id="ARBA00009477"/>
    </source>
</evidence>
<dbReference type="AlphaFoldDB" id="A0A0A7PT27"/>
<evidence type="ECO:0000259" key="6">
    <source>
        <dbReference type="Pfam" id="PF25944"/>
    </source>
</evidence>
<feature type="domain" description="Multidrug resistance protein MdtA-like beta-barrel" evidence="6">
    <location>
        <begin position="201"/>
        <end position="290"/>
    </location>
</feature>
<dbReference type="InterPro" id="IPR058626">
    <property type="entry name" value="MdtA-like_b-barrel"/>
</dbReference>
<feature type="coiled-coil region" evidence="3">
    <location>
        <begin position="130"/>
        <end position="160"/>
    </location>
</feature>
<reference evidence="8 9" key="1">
    <citation type="journal article" date="2015" name="Int. J. Syst. Evol. Microbiol.">
        <title>Description of Sphingopyxis fribergensis sp. nov. - a soil bacterium with the ability to degrade styrene and phenylacetic acid.</title>
        <authorList>
            <person name="Oelschlagel M."/>
            <person name="Ruckert C."/>
            <person name="Kalinowski J."/>
            <person name="Schmidt G."/>
            <person name="Schlomann M."/>
            <person name="Tischler D."/>
        </authorList>
    </citation>
    <scope>NUCLEOTIDE SEQUENCE [LARGE SCALE GENOMIC DNA]</scope>
    <source>
        <strain evidence="8 9">Kp5.2</strain>
    </source>
</reference>
<dbReference type="GO" id="GO:0005886">
    <property type="term" value="C:plasma membrane"/>
    <property type="evidence" value="ECO:0007669"/>
    <property type="project" value="UniProtKB-SubCell"/>
</dbReference>
<dbReference type="Pfam" id="PF25944">
    <property type="entry name" value="Beta-barrel_RND"/>
    <property type="match status" value="1"/>
</dbReference>
<name>A0A0A7PT27_9SPHN</name>
<dbReference type="Pfam" id="PF25917">
    <property type="entry name" value="BSH_RND"/>
    <property type="match status" value="1"/>
</dbReference>
<dbReference type="Gene3D" id="2.40.50.100">
    <property type="match status" value="1"/>
</dbReference>
<organism evidence="8 9">
    <name type="scientific">Sphingopyxis fribergensis</name>
    <dbReference type="NCBI Taxonomy" id="1515612"/>
    <lineage>
        <taxon>Bacteria</taxon>
        <taxon>Pseudomonadati</taxon>
        <taxon>Pseudomonadota</taxon>
        <taxon>Alphaproteobacteria</taxon>
        <taxon>Sphingomonadales</taxon>
        <taxon>Sphingomonadaceae</taxon>
        <taxon>Sphingopyxis</taxon>
    </lineage>
</organism>
<evidence type="ECO:0000256" key="1">
    <source>
        <dbReference type="ARBA" id="ARBA00004196"/>
    </source>
</evidence>
<dbReference type="PROSITE" id="PS51257">
    <property type="entry name" value="PROKAR_LIPOPROTEIN"/>
    <property type="match status" value="1"/>
</dbReference>
<dbReference type="PANTHER" id="PTHR30158:SF3">
    <property type="entry name" value="MULTIDRUG EFFLUX PUMP SUBUNIT ACRA-RELATED"/>
    <property type="match status" value="1"/>
</dbReference>
<feature type="domain" description="Multidrug resistance protein MdtA-like barrel-sandwich hybrid" evidence="5">
    <location>
        <begin position="55"/>
        <end position="197"/>
    </location>
</feature>
<proteinExistence type="inferred from homology"/>
<dbReference type="Pfam" id="PF25967">
    <property type="entry name" value="RND-MFP_C"/>
    <property type="match status" value="1"/>
</dbReference>
<dbReference type="EMBL" id="CP009122">
    <property type="protein sequence ID" value="AJA11172.1"/>
    <property type="molecule type" value="Genomic_DNA"/>
</dbReference>
<dbReference type="Gene3D" id="1.10.287.470">
    <property type="entry name" value="Helix hairpin bin"/>
    <property type="match status" value="1"/>
</dbReference>
<comment type="similarity">
    <text evidence="2">Belongs to the membrane fusion protein (MFP) (TC 8.A.1) family.</text>
</comment>
<accession>A0A0A7PT27</accession>
<dbReference type="Proteomes" id="UP000030907">
    <property type="component" value="Chromosome"/>
</dbReference>
<evidence type="ECO:0000256" key="3">
    <source>
        <dbReference type="SAM" id="Coils"/>
    </source>
</evidence>
<sequence length="386" mass="40205">MKKITPTLALLLSACGGGGEQGAPAGHPEVGVVTVRAEAVVLSSELPGRTSAYETSDVRPQVNGLILQRLFTEGDQVQAGQALYRIDPAPYEAQVASARAALGRSRAAIASTAALARRYGELVKINAISRQEAENAVAAAQQARADVAAQEAALRSAQIDLGRTTIRAPISGRIGRSTYTTGALVSASQADPLTTIQRIDPIFVDIQQSSADVLRLRQQLLSGELSREGGAARVRLKLEDGSAFAEEGVLKFTDVTVDPSTGSQVVRAQFPNKGGLLLPGMYVRAEMVEGTRSNGILVPQGAVSRDEKGSATVLVVGAQNKIEMRKLNAPRTVGTNWLVTAGLKPGDKVVVDGAQMLRPGVVVKAVPAGAAQGARAGQPQQPGQGK</sequence>
<evidence type="ECO:0000259" key="7">
    <source>
        <dbReference type="Pfam" id="PF25967"/>
    </source>
</evidence>
<dbReference type="InterPro" id="IPR006143">
    <property type="entry name" value="RND_pump_MFP"/>
</dbReference>
<feature type="domain" description="Multidrug resistance protein MdtA-like C-terminal permuted SH3" evidence="7">
    <location>
        <begin position="294"/>
        <end position="355"/>
    </location>
</feature>
<dbReference type="STRING" id="1515612.SKP52_21555"/>
<dbReference type="OrthoDB" id="9816569at2"/>
<dbReference type="GO" id="GO:0046677">
    <property type="term" value="P:response to antibiotic"/>
    <property type="evidence" value="ECO:0007669"/>
    <property type="project" value="TreeGrafter"/>
</dbReference>
<evidence type="ECO:0000259" key="4">
    <source>
        <dbReference type="Pfam" id="PF25876"/>
    </source>
</evidence>